<comment type="caution">
    <text evidence="1">The sequence shown here is derived from an EMBL/GenBank/DDBJ whole genome shotgun (WGS) entry which is preliminary data.</text>
</comment>
<organism evidence="1 2">
    <name type="scientific">Petralouisia muris</name>
    <dbReference type="NCBI Taxonomy" id="3032872"/>
    <lineage>
        <taxon>Bacteria</taxon>
        <taxon>Bacillati</taxon>
        <taxon>Bacillota</taxon>
        <taxon>Clostridia</taxon>
        <taxon>Lachnospirales</taxon>
        <taxon>Lachnospiraceae</taxon>
        <taxon>Petralouisia</taxon>
    </lineage>
</organism>
<dbReference type="Proteomes" id="UP000304953">
    <property type="component" value="Unassembled WGS sequence"/>
</dbReference>
<keyword evidence="2" id="KW-1185">Reference proteome</keyword>
<proteinExistence type="predicted"/>
<name>A0AC61RYQ2_9FIRM</name>
<reference evidence="1" key="1">
    <citation type="submission" date="2019-04" db="EMBL/GenBank/DDBJ databases">
        <title>Microbes associate with the intestines of laboratory mice.</title>
        <authorList>
            <person name="Navarre W."/>
            <person name="Wong E."/>
            <person name="Huang K."/>
            <person name="Tropini C."/>
            <person name="Ng K."/>
            <person name="Yu B."/>
        </authorList>
    </citation>
    <scope>NUCLEOTIDE SEQUENCE</scope>
    <source>
        <strain evidence="1">NM01_1-7b</strain>
    </source>
</reference>
<accession>A0AC61RYQ2</accession>
<dbReference type="EMBL" id="SRYA01000012">
    <property type="protein sequence ID" value="TGY96867.1"/>
    <property type="molecule type" value="Genomic_DNA"/>
</dbReference>
<evidence type="ECO:0000313" key="1">
    <source>
        <dbReference type="EMBL" id="TGY96867.1"/>
    </source>
</evidence>
<evidence type="ECO:0000313" key="2">
    <source>
        <dbReference type="Proteomes" id="UP000304953"/>
    </source>
</evidence>
<sequence>MQQFKTRITDLLQIEVPVIQGGMAWVAEHHLAAAVSAAGGLGIIGAANAPADWVRNEIRKARELTDKPIGVNVMLLSPYADEVAQVLVEEKVPVITTGAGNPGKYMEMWKAAGAKVIPVVASVALARMMERGGADAVIAEGTESGGHIGAATTMTLVPQVVDAVKVPVIAAGGIGDGRGMAAAFMLGAEAVQLGTRFVVAKESICHPNYKERIIKAKDIDSAVTGRSHGHPIRQLRNQMTKEYIQKEQEGVPFEELELLTVGSLRNAVMEGDVKHGTVMAGQIAGMIHKEQTCQEIVEEIVKEAKALMQGV</sequence>
<gene>
    <name evidence="1" type="primary">fabK</name>
    <name evidence="1" type="ORF">E5329_07685</name>
</gene>
<protein>
    <submittedName>
        <fullName evidence="1">Enoyl-[acyl-carrier-protein] reductase FabK</fullName>
    </submittedName>
</protein>